<evidence type="ECO:0008006" key="4">
    <source>
        <dbReference type="Google" id="ProtNLM"/>
    </source>
</evidence>
<gene>
    <name evidence="2" type="ORF">B7463_g11868</name>
</gene>
<dbReference type="InterPro" id="IPR039537">
    <property type="entry name" value="Retrotran_Ty1/copia-like"/>
</dbReference>
<dbReference type="GO" id="GO:0003676">
    <property type="term" value="F:nucleic acid binding"/>
    <property type="evidence" value="ECO:0007669"/>
    <property type="project" value="InterPro"/>
</dbReference>
<comment type="caution">
    <text evidence="2">The sequence shown here is derived from an EMBL/GenBank/DDBJ whole genome shotgun (WGS) entry which is preliminary data.</text>
</comment>
<keyword evidence="3" id="KW-1185">Reference proteome</keyword>
<evidence type="ECO:0000313" key="3">
    <source>
        <dbReference type="Proteomes" id="UP000258309"/>
    </source>
</evidence>
<dbReference type="InterPro" id="IPR012337">
    <property type="entry name" value="RNaseH-like_sf"/>
</dbReference>
<reference evidence="2 3" key="1">
    <citation type="submission" date="2018-05" db="EMBL/GenBank/DDBJ databases">
        <title>Draft genome sequence of Scytalidium lignicola DSM 105466, a ubiquitous saprotrophic fungus.</title>
        <authorList>
            <person name="Buettner E."/>
            <person name="Gebauer A.M."/>
            <person name="Hofrichter M."/>
            <person name="Liers C."/>
            <person name="Kellner H."/>
        </authorList>
    </citation>
    <scope>NUCLEOTIDE SEQUENCE [LARGE SCALE GENOMIC DNA]</scope>
    <source>
        <strain evidence="2 3">DSM 105466</strain>
    </source>
</reference>
<sequence>METASSSSDSTTAGGRGPPNGYYHSKYGDITILNGQNYTEFKRTYKMALTVTDTIDIVLGTDQRPNGIAEGCKWDSRANKAIQIIVNSVTPGIQSDIATKLREKKLKETETIWQFIKRLKTYKSRLNEGITNAEIQSRLLDSLPADLFWETTHQHIYLQNFKLEKLITFLDINHEHYKSTYISTNTTQASVNVVQSRESRQRRGRGNRQGDRSRSNGRGQRGKKNSDSRSKGQEKVNSDQCQFCLKKGYFIKDCRQFQKAQARARGNQEDGTKEEHINTVTHLLLSDNDDNNCYLYITIAESERIQFAITTNSSTPWIVNSNATKYFTSFIEDFVKLIKRWITPKTITITNKTTVEALGHGEVQIKTTKSTIHINQVYIDFHKLKANEQLPGKTACEACLARRMKESFHKSTDNQTDIKGQHLHYDISGIKSQSIRGYKYFLLVTDNTTHYTWIRFLRTKESVEVHQAFKELLLQIEQECNTKVFLLSLRIQLELSPPYKYSLNGVIERMMQTVNKFARSMLYQAKLPHGFWCYATQHVVWLRNRILTTALPYGSHSQATTSYEVYLNLRHRDLTVRNHFTEKPVNPLPATLPEVEDQLVVEQEEHSTTVAEQSEALHTPIENSLERLSNSTAGISAEKAVKPEVRAGELTSTHQVVEPQVDGPSALVELEALVVGKRRYKRKDTLNPEIFKSTRSRRHPKRTVFSDSIVMMVTELQKSYSMPFEVFTA</sequence>
<dbReference type="STRING" id="5539.A0A3E2GTM7"/>
<evidence type="ECO:0000313" key="2">
    <source>
        <dbReference type="EMBL" id="RFU24469.1"/>
    </source>
</evidence>
<feature type="compositionally biased region" description="Basic and acidic residues" evidence="1">
    <location>
        <begin position="224"/>
        <end position="234"/>
    </location>
</feature>
<dbReference type="InterPro" id="IPR036397">
    <property type="entry name" value="RNaseH_sf"/>
</dbReference>
<name>A0A3E2GTM7_SCYLI</name>
<dbReference type="Gene3D" id="3.30.420.10">
    <property type="entry name" value="Ribonuclease H-like superfamily/Ribonuclease H"/>
    <property type="match status" value="1"/>
</dbReference>
<protein>
    <recommendedName>
        <fullName evidence="4">Integrase catalytic domain-containing protein</fullName>
    </recommendedName>
</protein>
<feature type="region of interest" description="Disordered" evidence="1">
    <location>
        <begin position="1"/>
        <end position="20"/>
    </location>
</feature>
<dbReference type="SUPFAM" id="SSF53098">
    <property type="entry name" value="Ribonuclease H-like"/>
    <property type="match status" value="1"/>
</dbReference>
<feature type="region of interest" description="Disordered" evidence="1">
    <location>
        <begin position="189"/>
        <end position="234"/>
    </location>
</feature>
<organism evidence="2 3">
    <name type="scientific">Scytalidium lignicola</name>
    <name type="common">Hyphomycete</name>
    <dbReference type="NCBI Taxonomy" id="5539"/>
    <lineage>
        <taxon>Eukaryota</taxon>
        <taxon>Fungi</taxon>
        <taxon>Dikarya</taxon>
        <taxon>Ascomycota</taxon>
        <taxon>Pezizomycotina</taxon>
        <taxon>Leotiomycetes</taxon>
        <taxon>Leotiomycetes incertae sedis</taxon>
        <taxon>Scytalidium</taxon>
    </lineage>
</organism>
<dbReference type="PANTHER" id="PTHR42648">
    <property type="entry name" value="TRANSPOSASE, PUTATIVE-RELATED"/>
    <property type="match status" value="1"/>
</dbReference>
<feature type="compositionally biased region" description="Low complexity" evidence="1">
    <location>
        <begin position="1"/>
        <end position="13"/>
    </location>
</feature>
<feature type="non-terminal residue" evidence="2">
    <location>
        <position position="1"/>
    </location>
</feature>
<dbReference type="AlphaFoldDB" id="A0A3E2GTM7"/>
<proteinExistence type="predicted"/>
<evidence type="ECO:0000256" key="1">
    <source>
        <dbReference type="SAM" id="MobiDB-lite"/>
    </source>
</evidence>
<dbReference type="OrthoDB" id="3540327at2759"/>
<feature type="non-terminal residue" evidence="2">
    <location>
        <position position="729"/>
    </location>
</feature>
<dbReference type="EMBL" id="NCSJ02000443">
    <property type="protein sequence ID" value="RFU24469.1"/>
    <property type="molecule type" value="Genomic_DNA"/>
</dbReference>
<dbReference type="Proteomes" id="UP000258309">
    <property type="component" value="Unassembled WGS sequence"/>
</dbReference>
<dbReference type="PANTHER" id="PTHR42648:SF18">
    <property type="entry name" value="RETROTRANSPOSON, UNCLASSIFIED-LIKE PROTEIN"/>
    <property type="match status" value="1"/>
</dbReference>
<accession>A0A3E2GTM7</accession>